<reference evidence="3 4" key="1">
    <citation type="submission" date="2020-08" db="EMBL/GenBank/DDBJ databases">
        <title>Sequencing the genomes of 1000 actinobacteria strains.</title>
        <authorList>
            <person name="Klenk H.-P."/>
        </authorList>
    </citation>
    <scope>NUCLEOTIDE SEQUENCE [LARGE SCALE GENOMIC DNA]</scope>
    <source>
        <strain evidence="3 4">DSM 43036</strain>
    </source>
</reference>
<dbReference type="CDD" id="cd07814">
    <property type="entry name" value="SRPBCC_CalC_Aha1-like"/>
    <property type="match status" value="1"/>
</dbReference>
<dbReference type="GeneID" id="300293201"/>
<protein>
    <submittedName>
        <fullName evidence="3">Uncharacterized protein YndB with AHSA1/START domain</fullName>
    </submittedName>
</protein>
<dbReference type="Gene3D" id="3.30.530.20">
    <property type="match status" value="1"/>
</dbReference>
<sequence length="158" mass="16990">MRARTERHGDELIARRRLPAAPGRVWAAFTSPASIAAFWGGSHASVPPDSVTVDLRPGGEFALDTRAPDGRTGRLRFVYVSVDPPRELVFDEPVTGLRTTVTLRPARDGTDLTVHQRKLPPELRTDQAADGLASILDALAAHLRPDDDGGNSAPNNPA</sequence>
<name>A0ABR6MBM3_MICEC</name>
<evidence type="ECO:0000313" key="3">
    <source>
        <dbReference type="EMBL" id="MBB5112780.1"/>
    </source>
</evidence>
<dbReference type="RefSeq" id="WP_184684052.1">
    <property type="nucleotide sequence ID" value="NZ_JACHJC010000001.1"/>
</dbReference>
<evidence type="ECO:0000256" key="1">
    <source>
        <dbReference type="ARBA" id="ARBA00006817"/>
    </source>
</evidence>
<dbReference type="InterPro" id="IPR013538">
    <property type="entry name" value="ASHA1/2-like_C"/>
</dbReference>
<comment type="similarity">
    <text evidence="1">Belongs to the AHA1 family.</text>
</comment>
<dbReference type="Pfam" id="PF08327">
    <property type="entry name" value="AHSA1"/>
    <property type="match status" value="1"/>
</dbReference>
<accession>A0ABR6MBM3</accession>
<proteinExistence type="inferred from homology"/>
<dbReference type="EMBL" id="JACHJC010000001">
    <property type="protein sequence ID" value="MBB5112780.1"/>
    <property type="molecule type" value="Genomic_DNA"/>
</dbReference>
<feature type="domain" description="Activator of Hsp90 ATPase homologue 1/2-like C-terminal" evidence="2">
    <location>
        <begin position="20"/>
        <end position="143"/>
    </location>
</feature>
<gene>
    <name evidence="3" type="ORF">FHU28_002619</name>
</gene>
<dbReference type="InterPro" id="IPR023393">
    <property type="entry name" value="START-like_dom_sf"/>
</dbReference>
<comment type="caution">
    <text evidence="3">The sequence shown here is derived from an EMBL/GenBank/DDBJ whole genome shotgun (WGS) entry which is preliminary data.</text>
</comment>
<organism evidence="3 4">
    <name type="scientific">Micromonospora echinospora</name>
    <name type="common">Micromonospora purpurea</name>
    <dbReference type="NCBI Taxonomy" id="1877"/>
    <lineage>
        <taxon>Bacteria</taxon>
        <taxon>Bacillati</taxon>
        <taxon>Actinomycetota</taxon>
        <taxon>Actinomycetes</taxon>
        <taxon>Micromonosporales</taxon>
        <taxon>Micromonosporaceae</taxon>
        <taxon>Micromonospora</taxon>
    </lineage>
</organism>
<dbReference type="SUPFAM" id="SSF55961">
    <property type="entry name" value="Bet v1-like"/>
    <property type="match status" value="1"/>
</dbReference>
<evidence type="ECO:0000259" key="2">
    <source>
        <dbReference type="Pfam" id="PF08327"/>
    </source>
</evidence>
<evidence type="ECO:0000313" key="4">
    <source>
        <dbReference type="Proteomes" id="UP000618986"/>
    </source>
</evidence>
<keyword evidence="4" id="KW-1185">Reference proteome</keyword>
<dbReference type="Proteomes" id="UP000618986">
    <property type="component" value="Unassembled WGS sequence"/>
</dbReference>